<dbReference type="Pfam" id="PF00085">
    <property type="entry name" value="Thioredoxin"/>
    <property type="match status" value="1"/>
</dbReference>
<dbReference type="InterPro" id="IPR037047">
    <property type="entry name" value="PITH_dom_sf"/>
</dbReference>
<dbReference type="SUPFAM" id="SSF49785">
    <property type="entry name" value="Galactose-binding domain-like"/>
    <property type="match status" value="1"/>
</dbReference>
<feature type="domain" description="Thioredoxin" evidence="2">
    <location>
        <begin position="1"/>
        <end position="115"/>
    </location>
</feature>
<dbReference type="Gene3D" id="3.40.30.10">
    <property type="entry name" value="Glutaredoxin"/>
    <property type="match status" value="1"/>
</dbReference>
<protein>
    <submittedName>
        <fullName evidence="4">Thioredoxin</fullName>
    </submittedName>
</protein>
<dbReference type="InterPro" id="IPR013766">
    <property type="entry name" value="Thioredoxin_domain"/>
</dbReference>
<dbReference type="PANTHER" id="PTHR46115">
    <property type="entry name" value="THIOREDOXIN-LIKE PROTEIN 1"/>
    <property type="match status" value="1"/>
</dbReference>
<evidence type="ECO:0000313" key="4">
    <source>
        <dbReference type="EMBL" id="EGW34704.1"/>
    </source>
</evidence>
<dbReference type="RefSeq" id="XP_007372116.1">
    <property type="nucleotide sequence ID" value="XM_007372054.1"/>
</dbReference>
<dbReference type="InterPro" id="IPR008979">
    <property type="entry name" value="Galactose-bd-like_sf"/>
</dbReference>
<keyword evidence="5" id="KW-1185">Reference proteome</keyword>
<dbReference type="PROSITE" id="PS00194">
    <property type="entry name" value="THIOREDOXIN_1"/>
    <property type="match status" value="1"/>
</dbReference>
<sequence length="324" mass="36106">MSIQFVKSTSDFDAYLSSNKYLVANFTASWCGPCQAIKPIIDQFYENEEYTGVEIVRVDLDAQKELASRYTITAVPTFVFFEDKKEISRVTGANINAVTSQLNTLNTKAVSQGAKRSGGSSVSVLEPGAGKEVKQFIPKGYTLLNTAIDFGNFEALNSMKLYEGEVKDILKIDNEISGVWSDADSQMIFFIPLLNICKVYSILFKLKKGEKYSTEGLKIDKEDLQSESQIPNIVKIWPNVQSIISFDEASNGNAAHSESVDVDKIKDDWYEFKLKFVRFQNVQNLCVFLDGDDEDFHTVVEKIVLVGVNGDAINQGTVQSLGEE</sequence>
<dbReference type="STRING" id="619300.G3ADX9"/>
<dbReference type="PROSITE" id="PS51532">
    <property type="entry name" value="PITH"/>
    <property type="match status" value="1"/>
</dbReference>
<evidence type="ECO:0000259" key="2">
    <source>
        <dbReference type="PROSITE" id="PS51352"/>
    </source>
</evidence>
<evidence type="ECO:0000256" key="1">
    <source>
        <dbReference type="ARBA" id="ARBA00023157"/>
    </source>
</evidence>
<accession>G3ADX9</accession>
<dbReference type="EMBL" id="GL996499">
    <property type="protein sequence ID" value="EGW34704.1"/>
    <property type="molecule type" value="Genomic_DNA"/>
</dbReference>
<dbReference type="GO" id="GO:0005737">
    <property type="term" value="C:cytoplasm"/>
    <property type="evidence" value="ECO:0007669"/>
    <property type="project" value="UniProtKB-ARBA"/>
</dbReference>
<dbReference type="CDD" id="cd02947">
    <property type="entry name" value="TRX_family"/>
    <property type="match status" value="1"/>
</dbReference>
<dbReference type="OMA" id="PIFEMFP"/>
<proteinExistence type="predicted"/>
<feature type="domain" description="PITH" evidence="3">
    <location>
        <begin position="133"/>
        <end position="324"/>
    </location>
</feature>
<keyword evidence="1" id="KW-1015">Disulfide bond</keyword>
<dbReference type="eggNOG" id="KOG0908">
    <property type="taxonomic scope" value="Eukaryota"/>
</dbReference>
<dbReference type="GeneID" id="18872187"/>
<dbReference type="InterPro" id="IPR010400">
    <property type="entry name" value="PITH_dom"/>
</dbReference>
<gene>
    <name evidence="4" type="ORF">SPAPADRAFT_57768</name>
</gene>
<dbReference type="SUPFAM" id="SSF52833">
    <property type="entry name" value="Thioredoxin-like"/>
    <property type="match status" value="1"/>
</dbReference>
<dbReference type="KEGG" id="spaa:SPAPADRAFT_57768"/>
<dbReference type="InterPro" id="IPR017937">
    <property type="entry name" value="Thioredoxin_CS"/>
</dbReference>
<dbReference type="AlphaFoldDB" id="G3ADX9"/>
<dbReference type="HOGENOM" id="CLU_072377_0_0_1"/>
<dbReference type="Gene3D" id="2.60.120.470">
    <property type="entry name" value="PITH domain"/>
    <property type="match status" value="1"/>
</dbReference>
<evidence type="ECO:0000259" key="3">
    <source>
        <dbReference type="PROSITE" id="PS51532"/>
    </source>
</evidence>
<dbReference type="OrthoDB" id="4064064at2759"/>
<dbReference type="Pfam" id="PF06201">
    <property type="entry name" value="PITH"/>
    <property type="match status" value="1"/>
</dbReference>
<evidence type="ECO:0000313" key="5">
    <source>
        <dbReference type="Proteomes" id="UP000000709"/>
    </source>
</evidence>
<dbReference type="PROSITE" id="PS51352">
    <property type="entry name" value="THIOREDOXIN_2"/>
    <property type="match status" value="1"/>
</dbReference>
<dbReference type="InterPro" id="IPR036249">
    <property type="entry name" value="Thioredoxin-like_sf"/>
</dbReference>
<dbReference type="Proteomes" id="UP000000709">
    <property type="component" value="Unassembled WGS sequence"/>
</dbReference>
<dbReference type="InParanoid" id="G3ADX9"/>
<reference evidence="4 5" key="1">
    <citation type="journal article" date="2011" name="Proc. Natl. Acad. Sci. U.S.A.">
        <title>Comparative genomics of xylose-fermenting fungi for enhanced biofuel production.</title>
        <authorList>
            <person name="Wohlbach D.J."/>
            <person name="Kuo A."/>
            <person name="Sato T.K."/>
            <person name="Potts K.M."/>
            <person name="Salamov A.A."/>
            <person name="LaButti K.M."/>
            <person name="Sun H."/>
            <person name="Clum A."/>
            <person name="Pangilinan J.L."/>
            <person name="Lindquist E.A."/>
            <person name="Lucas S."/>
            <person name="Lapidus A."/>
            <person name="Jin M."/>
            <person name="Gunawan C."/>
            <person name="Balan V."/>
            <person name="Dale B.E."/>
            <person name="Jeffries T.W."/>
            <person name="Zinkel R."/>
            <person name="Barry K.W."/>
            <person name="Grigoriev I.V."/>
            <person name="Gasch A.P."/>
        </authorList>
    </citation>
    <scope>NUCLEOTIDE SEQUENCE [LARGE SCALE GENOMIC DNA]</scope>
    <source>
        <strain evidence="5">NRRL Y-27907 / 11-Y1</strain>
    </source>
</reference>
<name>G3ADX9_SPAPN</name>
<organism evidence="5">
    <name type="scientific">Spathaspora passalidarum (strain NRRL Y-27907 / 11-Y1)</name>
    <dbReference type="NCBI Taxonomy" id="619300"/>
    <lineage>
        <taxon>Eukaryota</taxon>
        <taxon>Fungi</taxon>
        <taxon>Dikarya</taxon>
        <taxon>Ascomycota</taxon>
        <taxon>Saccharomycotina</taxon>
        <taxon>Pichiomycetes</taxon>
        <taxon>Debaryomycetaceae</taxon>
        <taxon>Spathaspora</taxon>
    </lineage>
</organism>